<dbReference type="RefSeq" id="WP_008676393.1">
    <property type="nucleotide sequence ID" value="NZ_ANOH01000121.1"/>
</dbReference>
<dbReference type="PROSITE" id="PS50112">
    <property type="entry name" value="PAS"/>
    <property type="match status" value="2"/>
</dbReference>
<dbReference type="Pfam" id="PF08447">
    <property type="entry name" value="PAS_3"/>
    <property type="match status" value="2"/>
</dbReference>
<dbReference type="SMART" id="SM00304">
    <property type="entry name" value="HAMP"/>
    <property type="match status" value="2"/>
</dbReference>
<evidence type="ECO:0000259" key="9">
    <source>
        <dbReference type="PROSITE" id="PS50113"/>
    </source>
</evidence>
<dbReference type="PROSITE" id="PS50192">
    <property type="entry name" value="T_SNARE"/>
    <property type="match status" value="1"/>
</dbReference>
<evidence type="ECO:0000313" key="12">
    <source>
        <dbReference type="EMBL" id="EMI56781.1"/>
    </source>
</evidence>
<dbReference type="PATRIC" id="fig|1263870.3.peg.1847"/>
<feature type="domain" description="PAS" evidence="8">
    <location>
        <begin position="417"/>
        <end position="456"/>
    </location>
</feature>
<feature type="domain" description="PAC" evidence="9">
    <location>
        <begin position="476"/>
        <end position="528"/>
    </location>
</feature>
<proteinExistence type="inferred from homology"/>
<protein>
    <submittedName>
        <fullName evidence="12">Methyl-accepting chemotaxis transducer/sensory box protein</fullName>
    </submittedName>
</protein>
<keyword evidence="13" id="KW-1185">Reference proteome</keyword>
<dbReference type="SMART" id="SM00091">
    <property type="entry name" value="PAS"/>
    <property type="match status" value="4"/>
</dbReference>
<dbReference type="InterPro" id="IPR004089">
    <property type="entry name" value="MCPsignal_dom"/>
</dbReference>
<organism evidence="12 13">
    <name type="scientific">Rhodopirellula sallentina SM41</name>
    <dbReference type="NCBI Taxonomy" id="1263870"/>
    <lineage>
        <taxon>Bacteria</taxon>
        <taxon>Pseudomonadati</taxon>
        <taxon>Planctomycetota</taxon>
        <taxon>Planctomycetia</taxon>
        <taxon>Pirellulales</taxon>
        <taxon>Pirellulaceae</taxon>
        <taxon>Rhodopirellula</taxon>
    </lineage>
</organism>
<keyword evidence="2" id="KW-0472">Membrane</keyword>
<dbReference type="InterPro" id="IPR000014">
    <property type="entry name" value="PAS"/>
</dbReference>
<dbReference type="SUPFAM" id="SSF58104">
    <property type="entry name" value="Methyl-accepting chemotaxis protein (MCP) signaling domain"/>
    <property type="match status" value="1"/>
</dbReference>
<dbReference type="PROSITE" id="PS50113">
    <property type="entry name" value="PAC"/>
    <property type="match status" value="4"/>
</dbReference>
<dbReference type="InterPro" id="IPR013656">
    <property type="entry name" value="PAS_4"/>
</dbReference>
<evidence type="ECO:0000256" key="6">
    <source>
        <dbReference type="SAM" id="MobiDB-lite"/>
    </source>
</evidence>
<evidence type="ECO:0000259" key="10">
    <source>
        <dbReference type="PROSITE" id="PS50192"/>
    </source>
</evidence>
<feature type="domain" description="HAMP" evidence="11">
    <location>
        <begin position="524"/>
        <end position="576"/>
    </location>
</feature>
<dbReference type="GO" id="GO:0004888">
    <property type="term" value="F:transmembrane signaling receptor activity"/>
    <property type="evidence" value="ECO:0007669"/>
    <property type="project" value="InterPro"/>
</dbReference>
<dbReference type="InterPro" id="IPR001610">
    <property type="entry name" value="PAC"/>
</dbReference>
<feature type="compositionally biased region" description="Polar residues" evidence="6">
    <location>
        <begin position="1"/>
        <end position="14"/>
    </location>
</feature>
<feature type="domain" description="PAC" evidence="9">
    <location>
        <begin position="230"/>
        <end position="284"/>
    </location>
</feature>
<evidence type="ECO:0000259" key="8">
    <source>
        <dbReference type="PROSITE" id="PS50112"/>
    </source>
</evidence>
<dbReference type="NCBIfam" id="TIGR00229">
    <property type="entry name" value="sensory_box"/>
    <property type="match status" value="4"/>
</dbReference>
<dbReference type="GO" id="GO:0006935">
    <property type="term" value="P:chemotaxis"/>
    <property type="evidence" value="ECO:0007669"/>
    <property type="project" value="InterPro"/>
</dbReference>
<feature type="domain" description="PAS" evidence="8">
    <location>
        <begin position="278"/>
        <end position="333"/>
    </location>
</feature>
<evidence type="ECO:0000256" key="4">
    <source>
        <dbReference type="ARBA" id="ARBA00029447"/>
    </source>
</evidence>
<evidence type="ECO:0000256" key="1">
    <source>
        <dbReference type="ARBA" id="ARBA00004429"/>
    </source>
</evidence>
<dbReference type="PANTHER" id="PTHR32089">
    <property type="entry name" value="METHYL-ACCEPTING CHEMOTAXIS PROTEIN MCPB"/>
    <property type="match status" value="1"/>
</dbReference>
<comment type="caution">
    <text evidence="12">The sequence shown here is derived from an EMBL/GenBank/DDBJ whole genome shotgun (WGS) entry which is preliminary data.</text>
</comment>
<dbReference type="InterPro" id="IPR000727">
    <property type="entry name" value="T_SNARE_dom"/>
</dbReference>
<dbReference type="InterPro" id="IPR013655">
    <property type="entry name" value="PAS_fold_3"/>
</dbReference>
<evidence type="ECO:0000256" key="5">
    <source>
        <dbReference type="PROSITE-ProRule" id="PRU00284"/>
    </source>
</evidence>
<dbReference type="InterPro" id="IPR004090">
    <property type="entry name" value="Chemotax_Me-accpt_rcpt"/>
</dbReference>
<dbReference type="AlphaFoldDB" id="M5UG18"/>
<evidence type="ECO:0000259" key="7">
    <source>
        <dbReference type="PROSITE" id="PS50111"/>
    </source>
</evidence>
<dbReference type="PANTHER" id="PTHR32089:SF112">
    <property type="entry name" value="LYSOZYME-LIKE PROTEIN-RELATED"/>
    <property type="match status" value="1"/>
</dbReference>
<feature type="domain" description="PAC" evidence="9">
    <location>
        <begin position="108"/>
        <end position="160"/>
    </location>
</feature>
<comment type="similarity">
    <text evidence="4">Belongs to the methyl-accepting chemotaxis (MCP) protein family.</text>
</comment>
<dbReference type="Proteomes" id="UP000011885">
    <property type="component" value="Unassembled WGS sequence"/>
</dbReference>
<dbReference type="PRINTS" id="PR00260">
    <property type="entry name" value="CHEMTRNSDUCR"/>
</dbReference>
<gene>
    <name evidence="12" type="ORF">RSSM_01724</name>
</gene>
<feature type="region of interest" description="Disordered" evidence="6">
    <location>
        <begin position="1"/>
        <end position="29"/>
    </location>
</feature>
<keyword evidence="3 5" id="KW-0807">Transducer</keyword>
<dbReference type="EMBL" id="ANOH01000121">
    <property type="protein sequence ID" value="EMI56781.1"/>
    <property type="molecule type" value="Genomic_DNA"/>
</dbReference>
<dbReference type="SUPFAM" id="SSF55785">
    <property type="entry name" value="PYP-like sensor domain (PAS domain)"/>
    <property type="match status" value="4"/>
</dbReference>
<dbReference type="Gene3D" id="3.30.450.20">
    <property type="entry name" value="PAS domain"/>
    <property type="match status" value="4"/>
</dbReference>
<feature type="domain" description="PAC" evidence="9">
    <location>
        <begin position="354"/>
        <end position="406"/>
    </location>
</feature>
<dbReference type="InterPro" id="IPR035965">
    <property type="entry name" value="PAS-like_dom_sf"/>
</dbReference>
<keyword evidence="2" id="KW-0997">Cell inner membrane</keyword>
<dbReference type="SMART" id="SM00283">
    <property type="entry name" value="MA"/>
    <property type="match status" value="1"/>
</dbReference>
<evidence type="ECO:0000256" key="3">
    <source>
        <dbReference type="ARBA" id="ARBA00023224"/>
    </source>
</evidence>
<comment type="subcellular location">
    <subcellularLocation>
        <location evidence="1">Cell inner membrane</location>
        <topology evidence="1">Multi-pass membrane protein</topology>
    </subcellularLocation>
</comment>
<evidence type="ECO:0000259" key="11">
    <source>
        <dbReference type="PROSITE" id="PS50885"/>
    </source>
</evidence>
<dbReference type="InterPro" id="IPR003660">
    <property type="entry name" value="HAMP_dom"/>
</dbReference>
<dbReference type="CDD" id="cd11386">
    <property type="entry name" value="MCP_signal"/>
    <property type="match status" value="1"/>
</dbReference>
<feature type="domain" description="T-SNARE coiled-coil homology" evidence="10">
    <location>
        <begin position="740"/>
        <end position="802"/>
    </location>
</feature>
<dbReference type="PROSITE" id="PS50111">
    <property type="entry name" value="CHEMOTAXIS_TRANSDUC_2"/>
    <property type="match status" value="1"/>
</dbReference>
<name>M5UG18_9BACT</name>
<evidence type="ECO:0000313" key="13">
    <source>
        <dbReference type="Proteomes" id="UP000011885"/>
    </source>
</evidence>
<dbReference type="GO" id="GO:0007165">
    <property type="term" value="P:signal transduction"/>
    <property type="evidence" value="ECO:0007669"/>
    <property type="project" value="UniProtKB-KW"/>
</dbReference>
<dbReference type="Pfam" id="PF00015">
    <property type="entry name" value="MCPsignal"/>
    <property type="match status" value="1"/>
</dbReference>
<accession>M5UG18</accession>
<feature type="domain" description="Methyl-accepting transducer" evidence="7">
    <location>
        <begin position="581"/>
        <end position="810"/>
    </location>
</feature>
<dbReference type="InterPro" id="IPR000700">
    <property type="entry name" value="PAS-assoc_C"/>
</dbReference>
<dbReference type="OrthoDB" id="221239at2"/>
<dbReference type="Pfam" id="PF08448">
    <property type="entry name" value="PAS_4"/>
    <property type="match status" value="2"/>
</dbReference>
<keyword evidence="2" id="KW-1003">Cell membrane</keyword>
<dbReference type="PROSITE" id="PS50885">
    <property type="entry name" value="HAMP"/>
    <property type="match status" value="1"/>
</dbReference>
<sequence>MATTLDTPKTTTQSRARKTKAAPRTPKTAAKVDNSLQLAADVLNASQLVMELDNDGVVLSANDRLLDLWSRSSDEVVGSPLSSLMPKTNRATNRCKELVQNLASGSVESGEYLLSNADDSNCWLDLTFYPVEAADGSIEKTLVIGSDITEKKELQDQVSELQVYVDVVNMTSIVSESDLKGDIVSINEKFIEVSKYGRDELIGFPHSTTRHPDMSKEVFKELWSTIGRGKPFRGIIKNRAKDGNPYYVDAVIAPVMGENGKPRKYIGIRYDLTETEIARHNTNGLLDAINATNAFAEFDLDGNVISANDIFLTLMGYTNEEIEGKPHRTFVDPVYSRSEEYANFWNELKAGVPQSGTVKRVTKSGEEVWLHGVYAPIKDEMGRVAKYVQIVSDVTEEKTRNADYEGQLAAIGKAQAVIEFNLDGTIITANDNFLGALGYTLGEIQGKHHRTFVTPEHAASPEYQQLWEGLNRGEFQAAEFKRITKSGEEIWIQASYNPIFDLNGNPFKVVKFATDITDQVKAREELKKNVEEILGVVNAASDGDLTQEIHVEGEDAIGQVGSRLQKFFTDLRGSIESIAENATSLAGASEELSAVSTQMSSNAEETSSQAQIVSSASTEVSQNIQTVTTGIEELNSAIREIARNATEASKVSNQAVGVASDTNDTITKLGASSIEIGKVVKVITSIAEQTNLLALNATIEAARAGEAGKGFAVVANEVKELAKETAKATEDISGKIETIQSDTTGAVSAIREISDVINQINDISNTIASAVEEQTATANEISRNIGEASQGADEIAKNITSVASAAESTSQGAGNTQQAAGELSEMSSALQQLVMRFKF</sequence>
<dbReference type="GO" id="GO:0005886">
    <property type="term" value="C:plasma membrane"/>
    <property type="evidence" value="ECO:0007669"/>
    <property type="project" value="UniProtKB-SubCell"/>
</dbReference>
<dbReference type="CDD" id="cd00130">
    <property type="entry name" value="PAS"/>
    <property type="match status" value="4"/>
</dbReference>
<dbReference type="Gene3D" id="1.10.287.950">
    <property type="entry name" value="Methyl-accepting chemotaxis protein"/>
    <property type="match status" value="1"/>
</dbReference>
<dbReference type="SMART" id="SM00086">
    <property type="entry name" value="PAC"/>
    <property type="match status" value="4"/>
</dbReference>
<evidence type="ECO:0000256" key="2">
    <source>
        <dbReference type="ARBA" id="ARBA00022519"/>
    </source>
</evidence>
<reference evidence="12 13" key="1">
    <citation type="journal article" date="2013" name="Mar. Genomics">
        <title>Expression of sulfatases in Rhodopirellula baltica and the diversity of sulfatases in the genus Rhodopirellula.</title>
        <authorList>
            <person name="Wegner C.E."/>
            <person name="Richter-Heitmann T."/>
            <person name="Klindworth A."/>
            <person name="Klockow C."/>
            <person name="Richter M."/>
            <person name="Achstetter T."/>
            <person name="Glockner F.O."/>
            <person name="Harder J."/>
        </authorList>
    </citation>
    <scope>NUCLEOTIDE SEQUENCE [LARGE SCALE GENOMIC DNA]</scope>
    <source>
        <strain evidence="12 13">SM41</strain>
    </source>
</reference>